<dbReference type="InterPro" id="IPR046357">
    <property type="entry name" value="PPIase_dom_sf"/>
</dbReference>
<dbReference type="RefSeq" id="WP_059390879.1">
    <property type="nucleotide sequence ID" value="NZ_FMZQ01000001.1"/>
</dbReference>
<dbReference type="EC" id="5.2.1.8" evidence="6"/>
<gene>
    <name evidence="7" type="ORF">SAMN05216576_101515</name>
</gene>
<comment type="similarity">
    <text evidence="2 6">Belongs to the FKBP-type PPIase family.</text>
</comment>
<keyword evidence="8" id="KW-1185">Reference proteome</keyword>
<evidence type="ECO:0000256" key="6">
    <source>
        <dbReference type="RuleBase" id="RU003915"/>
    </source>
</evidence>
<sequence length="215" mass="23775">MSRAVLAALAICCSLGVQADQHQQDLAYSLGVRLGERLHDEVPDLPLSELLEGLRRAYEGKPLRLDASRIEQLLDEHEARIEASPQRQSKAIEAEQRFLAEQRRRPDVRALANGVLVTELSPGSGPMPTARSRVQVSYRGELADGSVFDESSTPQWFRLDSLIGGWRSALLQMPKGAHWRLVIPSDQAYGEEGAGDLIPPYAPLVFDLRLLDVAD</sequence>
<accession>A0A1G6J2A3</accession>
<dbReference type="InterPro" id="IPR000774">
    <property type="entry name" value="PPIase_FKBP_N"/>
</dbReference>
<dbReference type="AlphaFoldDB" id="A0A1G6J2A3"/>
<dbReference type="GeneID" id="83639527"/>
<dbReference type="Pfam" id="PF01346">
    <property type="entry name" value="FKBP_N"/>
    <property type="match status" value="1"/>
</dbReference>
<evidence type="ECO:0000256" key="1">
    <source>
        <dbReference type="ARBA" id="ARBA00000971"/>
    </source>
</evidence>
<dbReference type="Proteomes" id="UP000199467">
    <property type="component" value="Unassembled WGS sequence"/>
</dbReference>
<evidence type="ECO:0000256" key="4">
    <source>
        <dbReference type="ARBA" id="ARBA00023235"/>
    </source>
</evidence>
<dbReference type="Gene3D" id="3.10.50.40">
    <property type="match status" value="1"/>
</dbReference>
<dbReference type="PANTHER" id="PTHR43811">
    <property type="entry name" value="FKBP-TYPE PEPTIDYL-PROLYL CIS-TRANS ISOMERASE FKPA"/>
    <property type="match status" value="1"/>
</dbReference>
<evidence type="ECO:0000256" key="3">
    <source>
        <dbReference type="ARBA" id="ARBA00023110"/>
    </source>
</evidence>
<protein>
    <recommendedName>
        <fullName evidence="6">Peptidyl-prolyl cis-trans isomerase</fullName>
        <ecNumber evidence="6">5.2.1.8</ecNumber>
    </recommendedName>
</protein>
<dbReference type="Gene3D" id="1.10.287.460">
    <property type="entry name" value="Peptidyl-prolyl cis-trans isomerase, FKBP-type, N-terminal domain"/>
    <property type="match status" value="1"/>
</dbReference>
<evidence type="ECO:0000256" key="2">
    <source>
        <dbReference type="ARBA" id="ARBA00006577"/>
    </source>
</evidence>
<proteinExistence type="inferred from homology"/>
<dbReference type="InterPro" id="IPR036944">
    <property type="entry name" value="PPIase_FKBP_N_sf"/>
</dbReference>
<dbReference type="InterPro" id="IPR001179">
    <property type="entry name" value="PPIase_FKBP_dom"/>
</dbReference>
<evidence type="ECO:0000313" key="7">
    <source>
        <dbReference type="EMBL" id="SDC12769.1"/>
    </source>
</evidence>
<dbReference type="GO" id="GO:0006457">
    <property type="term" value="P:protein folding"/>
    <property type="evidence" value="ECO:0007669"/>
    <property type="project" value="InterPro"/>
</dbReference>
<organism evidence="7 8">
    <name type="scientific">Ectopseudomonas chengduensis</name>
    <dbReference type="NCBI Taxonomy" id="489632"/>
    <lineage>
        <taxon>Bacteria</taxon>
        <taxon>Pseudomonadati</taxon>
        <taxon>Pseudomonadota</taxon>
        <taxon>Gammaproteobacteria</taxon>
        <taxon>Pseudomonadales</taxon>
        <taxon>Pseudomonadaceae</taxon>
        <taxon>Ectopseudomonas</taxon>
    </lineage>
</organism>
<evidence type="ECO:0000256" key="5">
    <source>
        <dbReference type="PROSITE-ProRule" id="PRU00277"/>
    </source>
</evidence>
<evidence type="ECO:0000313" key="8">
    <source>
        <dbReference type="Proteomes" id="UP000199467"/>
    </source>
</evidence>
<reference evidence="8" key="1">
    <citation type="submission" date="2016-10" db="EMBL/GenBank/DDBJ databases">
        <authorList>
            <person name="Varghese N."/>
            <person name="Submissions S."/>
        </authorList>
    </citation>
    <scope>NUCLEOTIDE SEQUENCE [LARGE SCALE GENOMIC DNA]</scope>
    <source>
        <strain evidence="8">DSM 26382</strain>
    </source>
</reference>
<name>A0A1G6J2A3_9GAMM</name>
<keyword evidence="3 5" id="KW-0697">Rotamase</keyword>
<dbReference type="GO" id="GO:0003755">
    <property type="term" value="F:peptidyl-prolyl cis-trans isomerase activity"/>
    <property type="evidence" value="ECO:0007669"/>
    <property type="project" value="UniProtKB-UniRule"/>
</dbReference>
<dbReference type="EMBL" id="FMZQ01000001">
    <property type="protein sequence ID" value="SDC12769.1"/>
    <property type="molecule type" value="Genomic_DNA"/>
</dbReference>
<keyword evidence="4 5" id="KW-0413">Isomerase</keyword>
<dbReference type="SUPFAM" id="SSF54534">
    <property type="entry name" value="FKBP-like"/>
    <property type="match status" value="1"/>
</dbReference>
<dbReference type="PANTHER" id="PTHR43811:SF23">
    <property type="entry name" value="FKBP-TYPE 22 KDA PEPTIDYL-PROLYL CIS-TRANS ISOMERASE"/>
    <property type="match status" value="1"/>
</dbReference>
<dbReference type="PROSITE" id="PS50059">
    <property type="entry name" value="FKBP_PPIASE"/>
    <property type="match status" value="1"/>
</dbReference>
<comment type="catalytic activity">
    <reaction evidence="1 5 6">
        <text>[protein]-peptidylproline (omega=180) = [protein]-peptidylproline (omega=0)</text>
        <dbReference type="Rhea" id="RHEA:16237"/>
        <dbReference type="Rhea" id="RHEA-COMP:10747"/>
        <dbReference type="Rhea" id="RHEA-COMP:10748"/>
        <dbReference type="ChEBI" id="CHEBI:83833"/>
        <dbReference type="ChEBI" id="CHEBI:83834"/>
        <dbReference type="EC" id="5.2.1.8"/>
    </reaction>
</comment>
<dbReference type="Pfam" id="PF00254">
    <property type="entry name" value="FKBP_C"/>
    <property type="match status" value="1"/>
</dbReference>